<dbReference type="Gramene" id="mRNA:HanXRQr2_Chr10g0442841">
    <property type="protein sequence ID" value="CDS:HanXRQr2_Chr10g0442841.1"/>
    <property type="gene ID" value="HanXRQr2_Chr10g0442841"/>
</dbReference>
<reference evidence="1" key="1">
    <citation type="journal article" date="2017" name="Nature">
        <title>The sunflower genome provides insights into oil metabolism, flowering and Asterid evolution.</title>
        <authorList>
            <person name="Badouin H."/>
            <person name="Gouzy J."/>
            <person name="Grassa C.J."/>
            <person name="Murat F."/>
            <person name="Staton S.E."/>
            <person name="Cottret L."/>
            <person name="Lelandais-Briere C."/>
            <person name="Owens G.L."/>
            <person name="Carrere S."/>
            <person name="Mayjonade B."/>
            <person name="Legrand L."/>
            <person name="Gill N."/>
            <person name="Kane N.C."/>
            <person name="Bowers J.E."/>
            <person name="Hubner S."/>
            <person name="Bellec A."/>
            <person name="Berard A."/>
            <person name="Berges H."/>
            <person name="Blanchet N."/>
            <person name="Boniface M.C."/>
            <person name="Brunel D."/>
            <person name="Catrice O."/>
            <person name="Chaidir N."/>
            <person name="Claudel C."/>
            <person name="Donnadieu C."/>
            <person name="Faraut T."/>
            <person name="Fievet G."/>
            <person name="Helmstetter N."/>
            <person name="King M."/>
            <person name="Knapp S.J."/>
            <person name="Lai Z."/>
            <person name="Le Paslier M.C."/>
            <person name="Lippi Y."/>
            <person name="Lorenzon L."/>
            <person name="Mandel J.R."/>
            <person name="Marage G."/>
            <person name="Marchand G."/>
            <person name="Marquand E."/>
            <person name="Bret-Mestries E."/>
            <person name="Morien E."/>
            <person name="Nambeesan S."/>
            <person name="Nguyen T."/>
            <person name="Pegot-Espagnet P."/>
            <person name="Pouilly N."/>
            <person name="Raftis F."/>
            <person name="Sallet E."/>
            <person name="Schiex T."/>
            <person name="Thomas J."/>
            <person name="Vandecasteele C."/>
            <person name="Vares D."/>
            <person name="Vear F."/>
            <person name="Vautrin S."/>
            <person name="Crespi M."/>
            <person name="Mangin B."/>
            <person name="Burke J.M."/>
            <person name="Salse J."/>
            <person name="Munos S."/>
            <person name="Vincourt P."/>
            <person name="Rieseberg L.H."/>
            <person name="Langlade N.B."/>
        </authorList>
    </citation>
    <scope>NUCLEOTIDE SEQUENCE</scope>
    <source>
        <tissue evidence="1">Leaves</tissue>
    </source>
</reference>
<accession>A0A9K3HY54</accession>
<sequence length="49" mass="5274">MSTFRLSATRCPAQAVASSVTARPKASPTFFKTSSSFQYLVVCNTIINS</sequence>
<dbReference type="AlphaFoldDB" id="A0A9K3HY54"/>
<reference evidence="1" key="2">
    <citation type="submission" date="2020-06" db="EMBL/GenBank/DDBJ databases">
        <title>Helianthus annuus Genome sequencing and assembly Release 2.</title>
        <authorList>
            <person name="Gouzy J."/>
            <person name="Langlade N."/>
            <person name="Munos S."/>
        </authorList>
    </citation>
    <scope>NUCLEOTIDE SEQUENCE</scope>
    <source>
        <tissue evidence="1">Leaves</tissue>
    </source>
</reference>
<proteinExistence type="predicted"/>
<name>A0A9K3HY54_HELAN</name>
<evidence type="ECO:0000313" key="1">
    <source>
        <dbReference type="EMBL" id="KAF5786597.1"/>
    </source>
</evidence>
<dbReference type="Proteomes" id="UP000215914">
    <property type="component" value="Unassembled WGS sequence"/>
</dbReference>
<dbReference type="EMBL" id="MNCJ02000325">
    <property type="protein sequence ID" value="KAF5786597.1"/>
    <property type="molecule type" value="Genomic_DNA"/>
</dbReference>
<gene>
    <name evidence="1" type="ORF">HanXRQr2_Chr10g0442841</name>
</gene>
<comment type="caution">
    <text evidence="1">The sequence shown here is derived from an EMBL/GenBank/DDBJ whole genome shotgun (WGS) entry which is preliminary data.</text>
</comment>
<organism evidence="1 2">
    <name type="scientific">Helianthus annuus</name>
    <name type="common">Common sunflower</name>
    <dbReference type="NCBI Taxonomy" id="4232"/>
    <lineage>
        <taxon>Eukaryota</taxon>
        <taxon>Viridiplantae</taxon>
        <taxon>Streptophyta</taxon>
        <taxon>Embryophyta</taxon>
        <taxon>Tracheophyta</taxon>
        <taxon>Spermatophyta</taxon>
        <taxon>Magnoliopsida</taxon>
        <taxon>eudicotyledons</taxon>
        <taxon>Gunneridae</taxon>
        <taxon>Pentapetalae</taxon>
        <taxon>asterids</taxon>
        <taxon>campanulids</taxon>
        <taxon>Asterales</taxon>
        <taxon>Asteraceae</taxon>
        <taxon>Asteroideae</taxon>
        <taxon>Heliantheae alliance</taxon>
        <taxon>Heliantheae</taxon>
        <taxon>Helianthus</taxon>
    </lineage>
</organism>
<protein>
    <submittedName>
        <fullName evidence="1">Uncharacterized protein</fullName>
    </submittedName>
</protein>
<keyword evidence="2" id="KW-1185">Reference proteome</keyword>
<evidence type="ECO:0000313" key="2">
    <source>
        <dbReference type="Proteomes" id="UP000215914"/>
    </source>
</evidence>